<comment type="caution">
    <text evidence="2">The sequence shown here is derived from an EMBL/GenBank/DDBJ whole genome shotgun (WGS) entry which is preliminary data.</text>
</comment>
<keyword evidence="3" id="KW-1185">Reference proteome</keyword>
<proteinExistence type="predicted"/>
<dbReference type="AlphaFoldDB" id="A0A9N9JAW6"/>
<dbReference type="OrthoDB" id="10527013at2759"/>
<feature type="non-terminal residue" evidence="2">
    <location>
        <position position="115"/>
    </location>
</feature>
<sequence length="115" mass="12898">NTEFEEMINTAGDFLTTQEKSMNNINHTNENNAINKLSENEDISNTNAIRSLQDAATDQEQNDSINQSAKQRMTNLGTNTRVLQKNSEPELESEEESENEAIVNLISVKNPSKVK</sequence>
<feature type="region of interest" description="Disordered" evidence="1">
    <location>
        <begin position="45"/>
        <end position="102"/>
    </location>
</feature>
<protein>
    <submittedName>
        <fullName evidence="2">20418_t:CDS:1</fullName>
    </submittedName>
</protein>
<accession>A0A9N9JAW6</accession>
<name>A0A9N9JAW6_9GLOM</name>
<feature type="compositionally biased region" description="Polar residues" evidence="1">
    <location>
        <begin position="45"/>
        <end position="86"/>
    </location>
</feature>
<organism evidence="2 3">
    <name type="scientific">Dentiscutata erythropus</name>
    <dbReference type="NCBI Taxonomy" id="1348616"/>
    <lineage>
        <taxon>Eukaryota</taxon>
        <taxon>Fungi</taxon>
        <taxon>Fungi incertae sedis</taxon>
        <taxon>Mucoromycota</taxon>
        <taxon>Glomeromycotina</taxon>
        <taxon>Glomeromycetes</taxon>
        <taxon>Diversisporales</taxon>
        <taxon>Gigasporaceae</taxon>
        <taxon>Dentiscutata</taxon>
    </lineage>
</organism>
<evidence type="ECO:0000313" key="2">
    <source>
        <dbReference type="EMBL" id="CAG8773719.1"/>
    </source>
</evidence>
<evidence type="ECO:0000313" key="3">
    <source>
        <dbReference type="Proteomes" id="UP000789405"/>
    </source>
</evidence>
<dbReference type="EMBL" id="CAJVPY010019984">
    <property type="protein sequence ID" value="CAG8773719.1"/>
    <property type="molecule type" value="Genomic_DNA"/>
</dbReference>
<gene>
    <name evidence="2" type="ORF">DERYTH_LOCUS18941</name>
</gene>
<reference evidence="2" key="1">
    <citation type="submission" date="2021-06" db="EMBL/GenBank/DDBJ databases">
        <authorList>
            <person name="Kallberg Y."/>
            <person name="Tangrot J."/>
            <person name="Rosling A."/>
        </authorList>
    </citation>
    <scope>NUCLEOTIDE SEQUENCE</scope>
    <source>
        <strain evidence="2">MA453B</strain>
    </source>
</reference>
<evidence type="ECO:0000256" key="1">
    <source>
        <dbReference type="SAM" id="MobiDB-lite"/>
    </source>
</evidence>
<dbReference type="Proteomes" id="UP000789405">
    <property type="component" value="Unassembled WGS sequence"/>
</dbReference>
<feature type="compositionally biased region" description="Acidic residues" evidence="1">
    <location>
        <begin position="89"/>
        <end position="99"/>
    </location>
</feature>